<gene>
    <name evidence="1" type="ORF">F6R98_02095</name>
</gene>
<dbReference type="InterPro" id="IPR021330">
    <property type="entry name" value="DUF2939"/>
</dbReference>
<dbReference type="Pfam" id="PF11159">
    <property type="entry name" value="DUF2939"/>
    <property type="match status" value="1"/>
</dbReference>
<dbReference type="AlphaFoldDB" id="A0A5Q0BEJ9"/>
<dbReference type="EMBL" id="CP044205">
    <property type="protein sequence ID" value="QFY41562.1"/>
    <property type="molecule type" value="Genomic_DNA"/>
</dbReference>
<accession>A0A5Q0BEJ9</accession>
<evidence type="ECO:0000313" key="1">
    <source>
        <dbReference type="EMBL" id="QFY41562.1"/>
    </source>
</evidence>
<dbReference type="KEGG" id="mmob:F6R98_02095"/>
<dbReference type="RefSeq" id="WP_153247545.1">
    <property type="nucleotide sequence ID" value="NZ_CP044205.1"/>
</dbReference>
<evidence type="ECO:0000313" key="2">
    <source>
        <dbReference type="Proteomes" id="UP000325755"/>
    </source>
</evidence>
<dbReference type="InParanoid" id="A0A5Q0BEJ9"/>
<reference evidence="1 2" key="1">
    <citation type="submission" date="2019-09" db="EMBL/GenBank/DDBJ databases">
        <title>Ecophysiology of the spiral-shaped methanotroph Methylospira mobilis as revealed by the complete genome sequence.</title>
        <authorList>
            <person name="Oshkin I.Y."/>
            <person name="Dedysh S.N."/>
            <person name="Miroshnikov K."/>
            <person name="Danilova O.V."/>
            <person name="Hakobyan A."/>
            <person name="Liesack W."/>
        </authorList>
    </citation>
    <scope>NUCLEOTIDE SEQUENCE [LARGE SCALE GENOMIC DNA]</scope>
    <source>
        <strain evidence="1 2">Shm1</strain>
    </source>
</reference>
<sequence>MSGNVKKISIWFSIVLLLAVTAAALGPFYAMHQIRQGLAHQDTAILADAVDFPALKANIKVQLEGFLTGQAPSDFKQTPFAAFAMSLASRVVDGMVDAVVTPQGLAALLHGVNPGKLWQGRQASPPETTEAGTAGIFSNAVYHYDSPSQFSVWIQGEKDGRFQFVFTRSGLLWKLSNVIFPMGGDK</sequence>
<name>A0A5Q0BEJ9_9GAMM</name>
<keyword evidence="2" id="KW-1185">Reference proteome</keyword>
<dbReference type="Proteomes" id="UP000325755">
    <property type="component" value="Chromosome"/>
</dbReference>
<organism evidence="1 2">
    <name type="scientific">Candidatus Methylospira mobilis</name>
    <dbReference type="NCBI Taxonomy" id="1808979"/>
    <lineage>
        <taxon>Bacteria</taxon>
        <taxon>Pseudomonadati</taxon>
        <taxon>Pseudomonadota</taxon>
        <taxon>Gammaproteobacteria</taxon>
        <taxon>Methylococcales</taxon>
        <taxon>Methylococcaceae</taxon>
        <taxon>Candidatus Methylospira</taxon>
    </lineage>
</organism>
<proteinExistence type="predicted"/>
<protein>
    <submittedName>
        <fullName evidence="1">DUF2939 domain-containing protein</fullName>
    </submittedName>
</protein>
<dbReference type="OrthoDB" id="5739641at2"/>